<evidence type="ECO:0000256" key="4">
    <source>
        <dbReference type="PROSITE-ProRule" id="PRU00169"/>
    </source>
</evidence>
<dbReference type="InterPro" id="IPR001867">
    <property type="entry name" value="OmpR/PhoB-type_DNA-bd"/>
</dbReference>
<dbReference type="PROSITE" id="PS51755">
    <property type="entry name" value="OMPR_PHOB"/>
    <property type="match status" value="1"/>
</dbReference>
<keyword evidence="2" id="KW-0902">Two-component regulatory system</keyword>
<dbReference type="GO" id="GO:0005829">
    <property type="term" value="C:cytosol"/>
    <property type="evidence" value="ECO:0007669"/>
    <property type="project" value="TreeGrafter"/>
</dbReference>
<feature type="DNA-binding region" description="OmpR/PhoB-type" evidence="5">
    <location>
        <begin position="147"/>
        <end position="245"/>
    </location>
</feature>
<evidence type="ECO:0000256" key="5">
    <source>
        <dbReference type="PROSITE-ProRule" id="PRU01091"/>
    </source>
</evidence>
<evidence type="ECO:0000313" key="8">
    <source>
        <dbReference type="EMBL" id="OUN88743.1"/>
    </source>
</evidence>
<dbReference type="InterPro" id="IPR011006">
    <property type="entry name" value="CheY-like_superfamily"/>
</dbReference>
<feature type="domain" description="Response regulatory" evidence="6">
    <location>
        <begin position="6"/>
        <end position="129"/>
    </location>
</feature>
<dbReference type="GO" id="GO:0000156">
    <property type="term" value="F:phosphorelay response regulator activity"/>
    <property type="evidence" value="ECO:0007669"/>
    <property type="project" value="TreeGrafter"/>
</dbReference>
<dbReference type="PANTHER" id="PTHR48111:SF2">
    <property type="entry name" value="RESPONSE REGULATOR SAER"/>
    <property type="match status" value="1"/>
</dbReference>
<dbReference type="OrthoDB" id="9775518at2"/>
<dbReference type="PROSITE" id="PS50110">
    <property type="entry name" value="RESPONSE_REGULATORY"/>
    <property type="match status" value="1"/>
</dbReference>
<dbReference type="InterPro" id="IPR036388">
    <property type="entry name" value="WH-like_DNA-bd_sf"/>
</dbReference>
<keyword evidence="1 4" id="KW-0597">Phosphoprotein</keyword>
<feature type="modified residue" description="4-aspartylphosphate" evidence="4">
    <location>
        <position position="64"/>
    </location>
</feature>
<dbReference type="FunFam" id="1.10.10.10:FF:000018">
    <property type="entry name" value="DNA-binding response regulator ResD"/>
    <property type="match status" value="1"/>
</dbReference>
<dbReference type="GO" id="GO:0006355">
    <property type="term" value="P:regulation of DNA-templated transcription"/>
    <property type="evidence" value="ECO:0007669"/>
    <property type="project" value="InterPro"/>
</dbReference>
<dbReference type="PANTHER" id="PTHR48111">
    <property type="entry name" value="REGULATOR OF RPOS"/>
    <property type="match status" value="1"/>
</dbReference>
<proteinExistence type="predicted"/>
<dbReference type="GO" id="GO:0000976">
    <property type="term" value="F:transcription cis-regulatory region binding"/>
    <property type="evidence" value="ECO:0007669"/>
    <property type="project" value="TreeGrafter"/>
</dbReference>
<dbReference type="Gene3D" id="3.40.50.2300">
    <property type="match status" value="1"/>
</dbReference>
<evidence type="ECO:0000313" key="9">
    <source>
        <dbReference type="Proteomes" id="UP000195781"/>
    </source>
</evidence>
<dbReference type="GO" id="GO:0032993">
    <property type="term" value="C:protein-DNA complex"/>
    <property type="evidence" value="ECO:0007669"/>
    <property type="project" value="TreeGrafter"/>
</dbReference>
<evidence type="ECO:0000256" key="1">
    <source>
        <dbReference type="ARBA" id="ARBA00022553"/>
    </source>
</evidence>
<dbReference type="RefSeq" id="WP_094335406.1">
    <property type="nucleotide sequence ID" value="NZ_NFIE01000009.1"/>
</dbReference>
<evidence type="ECO:0000259" key="7">
    <source>
        <dbReference type="PROSITE" id="PS51755"/>
    </source>
</evidence>
<dbReference type="Proteomes" id="UP000195781">
    <property type="component" value="Unassembled WGS sequence"/>
</dbReference>
<dbReference type="InterPro" id="IPR001789">
    <property type="entry name" value="Sig_transdc_resp-reg_receiver"/>
</dbReference>
<accession>A0A1Y3XT98</accession>
<dbReference type="SUPFAM" id="SSF52172">
    <property type="entry name" value="CheY-like"/>
    <property type="match status" value="1"/>
</dbReference>
<comment type="caution">
    <text evidence="8">The sequence shown here is derived from an EMBL/GenBank/DDBJ whole genome shotgun (WGS) entry which is preliminary data.</text>
</comment>
<keyword evidence="9" id="KW-1185">Reference proteome</keyword>
<organism evidence="8 9">
    <name type="scientific">[Collinsella] massiliensis</name>
    <dbReference type="NCBI Taxonomy" id="1232426"/>
    <lineage>
        <taxon>Bacteria</taxon>
        <taxon>Bacillati</taxon>
        <taxon>Actinomycetota</taxon>
        <taxon>Coriobacteriia</taxon>
        <taxon>Coriobacteriales</taxon>
        <taxon>Coriobacteriaceae</taxon>
        <taxon>Enorma</taxon>
    </lineage>
</organism>
<protein>
    <submittedName>
        <fullName evidence="8">DNA-binding response regulator</fullName>
    </submittedName>
</protein>
<dbReference type="AlphaFoldDB" id="A0A1Y3XT98"/>
<dbReference type="Gene3D" id="1.10.10.10">
    <property type="entry name" value="Winged helix-like DNA-binding domain superfamily/Winged helix DNA-binding domain"/>
    <property type="match status" value="1"/>
</dbReference>
<dbReference type="Pfam" id="PF00486">
    <property type="entry name" value="Trans_reg_C"/>
    <property type="match status" value="1"/>
</dbReference>
<gene>
    <name evidence="8" type="ORF">B5G02_04990</name>
</gene>
<dbReference type="SMART" id="SM00862">
    <property type="entry name" value="Trans_reg_C"/>
    <property type="match status" value="1"/>
</dbReference>
<dbReference type="SMART" id="SM00448">
    <property type="entry name" value="REC"/>
    <property type="match status" value="1"/>
</dbReference>
<evidence type="ECO:0000256" key="2">
    <source>
        <dbReference type="ARBA" id="ARBA00023012"/>
    </source>
</evidence>
<dbReference type="Pfam" id="PF00072">
    <property type="entry name" value="Response_reg"/>
    <property type="match status" value="1"/>
</dbReference>
<feature type="domain" description="OmpR/PhoB-type" evidence="7">
    <location>
        <begin position="147"/>
        <end position="245"/>
    </location>
</feature>
<evidence type="ECO:0000259" key="6">
    <source>
        <dbReference type="PROSITE" id="PS50110"/>
    </source>
</evidence>
<sequence>MTDEPRILIVEDDADINHIVATRLAREGYACTQAYSGTEARLLLQAGAAGEAPEPLPFDLVVCDLMLPGLTGEELTALVRERTADVPIIVISARTATADKVDLLRLGADDYLTKPFDLDELTARVAVQLRHRRGTAQAPAAGNDGGGHELRFRSWTLDPDARTFSAAGAPVELTRTEFNIVEMLMSHPKRVFSKRELFEGAWGEAYAADDSTVTVHVSNIRAKLKASGTSDYIKTVWGMGFKLVE</sequence>
<name>A0A1Y3XT98_9ACTN</name>
<dbReference type="CDD" id="cd00383">
    <property type="entry name" value="trans_reg_C"/>
    <property type="match status" value="1"/>
</dbReference>
<dbReference type="EMBL" id="NFIE01000009">
    <property type="protein sequence ID" value="OUN88743.1"/>
    <property type="molecule type" value="Genomic_DNA"/>
</dbReference>
<evidence type="ECO:0000256" key="3">
    <source>
        <dbReference type="ARBA" id="ARBA00023125"/>
    </source>
</evidence>
<keyword evidence="3 5" id="KW-0238">DNA-binding</keyword>
<reference evidence="9" key="1">
    <citation type="submission" date="2017-04" db="EMBL/GenBank/DDBJ databases">
        <title>Function of individual gut microbiota members based on whole genome sequencing of pure cultures obtained from chicken caecum.</title>
        <authorList>
            <person name="Medvecky M."/>
            <person name="Cejkova D."/>
            <person name="Polansky O."/>
            <person name="Karasova D."/>
            <person name="Kubasova T."/>
            <person name="Cizek A."/>
            <person name="Rychlik I."/>
        </authorList>
    </citation>
    <scope>NUCLEOTIDE SEQUENCE [LARGE SCALE GENOMIC DNA]</scope>
    <source>
        <strain evidence="9">An5</strain>
    </source>
</reference>
<dbReference type="InterPro" id="IPR039420">
    <property type="entry name" value="WalR-like"/>
</dbReference>